<evidence type="ECO:0000313" key="1">
    <source>
        <dbReference type="EMBL" id="PKM88409.1"/>
    </source>
</evidence>
<organism evidence="1 2">
    <name type="scientific">Candidatus Falkowbacteria bacterium HGW-Falkowbacteria-2</name>
    <dbReference type="NCBI Taxonomy" id="2013769"/>
    <lineage>
        <taxon>Bacteria</taxon>
        <taxon>Candidatus Falkowiibacteriota</taxon>
    </lineage>
</organism>
<sequence>MTCSKRNALKNLEFHVKSQDYFGTLATVLSLNKQTGQEIPDSVIEDLMYLQRNYKIENK</sequence>
<dbReference type="Proteomes" id="UP000233325">
    <property type="component" value="Unassembled WGS sequence"/>
</dbReference>
<proteinExistence type="predicted"/>
<protein>
    <submittedName>
        <fullName evidence="1">Uncharacterized protein</fullName>
    </submittedName>
</protein>
<accession>A0A2N2E103</accession>
<reference evidence="1 2" key="1">
    <citation type="journal article" date="2017" name="ISME J.">
        <title>Potential for microbial H2 and metal transformations associated with novel bacteria and archaea in deep terrestrial subsurface sediments.</title>
        <authorList>
            <person name="Hernsdorf A.W."/>
            <person name="Amano Y."/>
            <person name="Miyakawa K."/>
            <person name="Ise K."/>
            <person name="Suzuki Y."/>
            <person name="Anantharaman K."/>
            <person name="Probst A."/>
            <person name="Burstein D."/>
            <person name="Thomas B.C."/>
            <person name="Banfield J.F."/>
        </authorList>
    </citation>
    <scope>NUCLEOTIDE SEQUENCE [LARGE SCALE GENOMIC DNA]</scope>
    <source>
        <strain evidence="1">HGW-Falkowbacteria-2</strain>
    </source>
</reference>
<name>A0A2N2E103_9BACT</name>
<evidence type="ECO:0000313" key="2">
    <source>
        <dbReference type="Proteomes" id="UP000233325"/>
    </source>
</evidence>
<dbReference type="AlphaFoldDB" id="A0A2N2E103"/>
<dbReference type="EMBL" id="PHAH01000018">
    <property type="protein sequence ID" value="PKM88409.1"/>
    <property type="molecule type" value="Genomic_DNA"/>
</dbReference>
<gene>
    <name evidence="1" type="ORF">CVU83_01715</name>
</gene>
<comment type="caution">
    <text evidence="1">The sequence shown here is derived from an EMBL/GenBank/DDBJ whole genome shotgun (WGS) entry which is preliminary data.</text>
</comment>